<dbReference type="SUPFAM" id="SSF49265">
    <property type="entry name" value="Fibronectin type III"/>
    <property type="match status" value="1"/>
</dbReference>
<dbReference type="InterPro" id="IPR003961">
    <property type="entry name" value="FN3_dom"/>
</dbReference>
<name>A0A0B7A107_9EUPU</name>
<gene>
    <name evidence="2" type="primary">ORF91741</name>
</gene>
<sequence>YNATITGQTAANPLSDSLNSSLVSVHHALNKSGEIFVSWEPPELPNGLILKYYLRYRKVDPDRSSVPVTICVSAKQFHNNSNGYMIQNLSPGNYSLQISAHSLAGNGTYTQ</sequence>
<evidence type="ECO:0000259" key="1">
    <source>
        <dbReference type="PROSITE" id="PS50853"/>
    </source>
</evidence>
<feature type="non-terminal residue" evidence="2">
    <location>
        <position position="111"/>
    </location>
</feature>
<accession>A0A0B7A107</accession>
<dbReference type="InterPro" id="IPR013783">
    <property type="entry name" value="Ig-like_fold"/>
</dbReference>
<dbReference type="Gene3D" id="2.60.40.10">
    <property type="entry name" value="Immunoglobulins"/>
    <property type="match status" value="1"/>
</dbReference>
<dbReference type="PROSITE" id="PS50853">
    <property type="entry name" value="FN3"/>
    <property type="match status" value="1"/>
</dbReference>
<dbReference type="InterPro" id="IPR036116">
    <property type="entry name" value="FN3_sf"/>
</dbReference>
<evidence type="ECO:0000313" key="2">
    <source>
        <dbReference type="EMBL" id="CEK74594.1"/>
    </source>
</evidence>
<dbReference type="EMBL" id="HACG01027729">
    <property type="protein sequence ID" value="CEK74594.1"/>
    <property type="molecule type" value="Transcribed_RNA"/>
</dbReference>
<feature type="non-terminal residue" evidence="2">
    <location>
        <position position="1"/>
    </location>
</feature>
<protein>
    <recommendedName>
        <fullName evidence="1">Fibronectin type-III domain-containing protein</fullName>
    </recommendedName>
</protein>
<feature type="domain" description="Fibronectin type-III" evidence="1">
    <location>
        <begin position="18"/>
        <end position="111"/>
    </location>
</feature>
<dbReference type="CDD" id="cd00063">
    <property type="entry name" value="FN3"/>
    <property type="match status" value="1"/>
</dbReference>
<reference evidence="2" key="1">
    <citation type="submission" date="2014-12" db="EMBL/GenBank/DDBJ databases">
        <title>Insight into the proteome of Arion vulgaris.</title>
        <authorList>
            <person name="Aradska J."/>
            <person name="Bulat T."/>
            <person name="Smidak R."/>
            <person name="Sarate P."/>
            <person name="Gangsoo J."/>
            <person name="Sialana F."/>
            <person name="Bilban M."/>
            <person name="Lubec G."/>
        </authorList>
    </citation>
    <scope>NUCLEOTIDE SEQUENCE</scope>
    <source>
        <tissue evidence="2">Skin</tissue>
    </source>
</reference>
<proteinExistence type="predicted"/>
<dbReference type="AlphaFoldDB" id="A0A0B7A107"/>
<dbReference type="SMART" id="SM00060">
    <property type="entry name" value="FN3"/>
    <property type="match status" value="1"/>
</dbReference>
<organism evidence="2">
    <name type="scientific">Arion vulgaris</name>
    <dbReference type="NCBI Taxonomy" id="1028688"/>
    <lineage>
        <taxon>Eukaryota</taxon>
        <taxon>Metazoa</taxon>
        <taxon>Spiralia</taxon>
        <taxon>Lophotrochozoa</taxon>
        <taxon>Mollusca</taxon>
        <taxon>Gastropoda</taxon>
        <taxon>Heterobranchia</taxon>
        <taxon>Euthyneura</taxon>
        <taxon>Panpulmonata</taxon>
        <taxon>Eupulmonata</taxon>
        <taxon>Stylommatophora</taxon>
        <taxon>Helicina</taxon>
        <taxon>Arionoidea</taxon>
        <taxon>Arionidae</taxon>
        <taxon>Arion</taxon>
    </lineage>
</organism>
<dbReference type="Pfam" id="PF00041">
    <property type="entry name" value="fn3"/>
    <property type="match status" value="1"/>
</dbReference>